<dbReference type="SUPFAM" id="SSF53850">
    <property type="entry name" value="Periplasmic binding protein-like II"/>
    <property type="match status" value="1"/>
</dbReference>
<evidence type="ECO:0000256" key="1">
    <source>
        <dbReference type="ARBA" id="ARBA00007162"/>
    </source>
</evidence>
<dbReference type="AlphaFoldDB" id="A0A840BX58"/>
<dbReference type="GO" id="GO:0043190">
    <property type="term" value="C:ATP-binding cassette (ABC) transporter complex"/>
    <property type="evidence" value="ECO:0007669"/>
    <property type="project" value="InterPro"/>
</dbReference>
<feature type="chain" id="PRO_5032294396" evidence="4">
    <location>
        <begin position="27"/>
        <end position="342"/>
    </location>
</feature>
<dbReference type="NCBIfam" id="TIGR01098">
    <property type="entry name" value="3A0109s03R"/>
    <property type="match status" value="1"/>
</dbReference>
<name>A0A840BX58_9HYPH</name>
<dbReference type="Gene3D" id="3.40.190.10">
    <property type="entry name" value="Periplasmic binding protein-like II"/>
    <property type="match status" value="2"/>
</dbReference>
<keyword evidence="2 4" id="KW-0732">Signal</keyword>
<organism evidence="5 6">
    <name type="scientific">Chelatococcus caeni</name>
    <dbReference type="NCBI Taxonomy" id="1348468"/>
    <lineage>
        <taxon>Bacteria</taxon>
        <taxon>Pseudomonadati</taxon>
        <taxon>Pseudomonadota</taxon>
        <taxon>Alphaproteobacteria</taxon>
        <taxon>Hyphomicrobiales</taxon>
        <taxon>Chelatococcaceae</taxon>
        <taxon>Chelatococcus</taxon>
    </lineage>
</organism>
<reference evidence="5 6" key="1">
    <citation type="submission" date="2020-08" db="EMBL/GenBank/DDBJ databases">
        <title>Genomic Encyclopedia of Type Strains, Phase IV (KMG-IV): sequencing the most valuable type-strain genomes for metagenomic binning, comparative biology and taxonomic classification.</title>
        <authorList>
            <person name="Goeker M."/>
        </authorList>
    </citation>
    <scope>NUCLEOTIDE SEQUENCE [LARGE SCALE GENOMIC DNA]</scope>
    <source>
        <strain evidence="5 6">DSM 103737</strain>
    </source>
</reference>
<dbReference type="GO" id="GO:0055085">
    <property type="term" value="P:transmembrane transport"/>
    <property type="evidence" value="ECO:0007669"/>
    <property type="project" value="InterPro"/>
</dbReference>
<evidence type="ECO:0000256" key="4">
    <source>
        <dbReference type="SAM" id="SignalP"/>
    </source>
</evidence>
<dbReference type="PANTHER" id="PTHR35841">
    <property type="entry name" value="PHOSPHONATES-BINDING PERIPLASMIC PROTEIN"/>
    <property type="match status" value="1"/>
</dbReference>
<evidence type="ECO:0000256" key="2">
    <source>
        <dbReference type="ARBA" id="ARBA00022729"/>
    </source>
</evidence>
<dbReference type="PANTHER" id="PTHR35841:SF1">
    <property type="entry name" value="PHOSPHONATES-BINDING PERIPLASMIC PROTEIN"/>
    <property type="match status" value="1"/>
</dbReference>
<evidence type="ECO:0000313" key="5">
    <source>
        <dbReference type="EMBL" id="MBB4016282.1"/>
    </source>
</evidence>
<proteinExistence type="inferred from homology"/>
<sequence>MIRNLFLTLGITAVAAASFSPGPARADECANRGELDTLYCDADRDLVADAPTDPAKWRDPSALVWAYTPVEDPAVYANIFKPFTEHLEACVGKRTVYYPAQSNAAQIEAMRSGRLHFAGFSTGPTGFAVNLAGAVPFAAKGVGEQVRGYQLLAIVKTSSPYEKLSDLKEKRVAHTSPSSNSGNLAPRVLFPEEGLTPEQDYKPLMSGGHDKSVLGVGSGDYDMAAVASDVFERMGVRGTVKSEDFRVIYRSPVFPTSSFAHAHDLKPELAAKLRECFFSFRFTPEMQKEFNGDDRFLPITYKDDWAVVRDVAEKSGTPYNKAAYDAEAKREAEALAKRKQQK</sequence>
<protein>
    <submittedName>
        <fullName evidence="5">Phosphonate transport system substrate-binding protein</fullName>
    </submittedName>
</protein>
<gene>
    <name evidence="5" type="ORF">GGR16_001288</name>
</gene>
<dbReference type="Pfam" id="PF12974">
    <property type="entry name" value="Phosphonate-bd"/>
    <property type="match status" value="1"/>
</dbReference>
<comment type="caution">
    <text evidence="5">The sequence shown here is derived from an EMBL/GenBank/DDBJ whole genome shotgun (WGS) entry which is preliminary data.</text>
</comment>
<dbReference type="InterPro" id="IPR005770">
    <property type="entry name" value="PhnD"/>
</dbReference>
<keyword evidence="6" id="KW-1185">Reference proteome</keyword>
<evidence type="ECO:0000313" key="6">
    <source>
        <dbReference type="Proteomes" id="UP000577362"/>
    </source>
</evidence>
<dbReference type="Proteomes" id="UP000577362">
    <property type="component" value="Unassembled WGS sequence"/>
</dbReference>
<comment type="similarity">
    <text evidence="1">Belongs to the phosphate/phosphite/phosphonate binding protein family.</text>
</comment>
<feature type="signal peptide" evidence="4">
    <location>
        <begin position="1"/>
        <end position="26"/>
    </location>
</feature>
<dbReference type="EMBL" id="JACIEN010000001">
    <property type="protein sequence ID" value="MBB4016282.1"/>
    <property type="molecule type" value="Genomic_DNA"/>
</dbReference>
<dbReference type="RefSeq" id="WP_019404787.1">
    <property type="nucleotide sequence ID" value="NZ_JACIEN010000001.1"/>
</dbReference>
<accession>A0A840BX58</accession>
<evidence type="ECO:0000256" key="3">
    <source>
        <dbReference type="SAM" id="MobiDB-lite"/>
    </source>
</evidence>
<feature type="region of interest" description="Disordered" evidence="3">
    <location>
        <begin position="168"/>
        <end position="187"/>
    </location>
</feature>